<keyword evidence="1" id="KW-0472">Membrane</keyword>
<dbReference type="HOGENOM" id="CLU_3298763_0_0_6"/>
<keyword evidence="1" id="KW-0812">Transmembrane</keyword>
<comment type="caution">
    <text evidence="2">The sequence shown here is derived from an EMBL/GenBank/DDBJ whole genome shotgun (WGS) entry which is preliminary data.</text>
</comment>
<accession>A0A077NZA6</accession>
<evidence type="ECO:0000256" key="1">
    <source>
        <dbReference type="SAM" id="Phobius"/>
    </source>
</evidence>
<feature type="transmembrane region" description="Helical" evidence="1">
    <location>
        <begin position="15"/>
        <end position="35"/>
    </location>
</feature>
<name>A0A077NZA6_XENBV</name>
<reference evidence="2" key="1">
    <citation type="submission" date="2013-07" db="EMBL/GenBank/DDBJ databases">
        <title>Sub-species coevolution in mutualistic symbiosis.</title>
        <authorList>
            <person name="Murfin K."/>
            <person name="Klassen J."/>
            <person name="Lee M."/>
            <person name="Forst S."/>
            <person name="Stock P."/>
            <person name="Goodrich-Blair H."/>
        </authorList>
    </citation>
    <scope>NUCLEOTIDE SEQUENCE [LARGE SCALE GENOMIC DNA]</scope>
    <source>
        <strain evidence="2">Feltiae Moldova</strain>
    </source>
</reference>
<sequence>MIVLFFKFTIIKQNYYLGFLKVIFIIQELTNFLIYKILWR</sequence>
<dbReference type="Proteomes" id="UP000028487">
    <property type="component" value="Unassembled WGS sequence"/>
</dbReference>
<organism evidence="2 3">
    <name type="scientific">Xenorhabdus bovienii str. feltiae Moldova</name>
    <dbReference type="NCBI Taxonomy" id="1398200"/>
    <lineage>
        <taxon>Bacteria</taxon>
        <taxon>Pseudomonadati</taxon>
        <taxon>Pseudomonadota</taxon>
        <taxon>Gammaproteobacteria</taxon>
        <taxon>Enterobacterales</taxon>
        <taxon>Morganellaceae</taxon>
        <taxon>Xenorhabdus</taxon>
    </lineage>
</organism>
<dbReference type="AlphaFoldDB" id="A0A077NZA6"/>
<proteinExistence type="predicted"/>
<evidence type="ECO:0000313" key="3">
    <source>
        <dbReference type="Proteomes" id="UP000028487"/>
    </source>
</evidence>
<protein>
    <submittedName>
        <fullName evidence="2">Uncharacterized protein</fullName>
    </submittedName>
</protein>
<dbReference type="EMBL" id="CBSV010000259">
    <property type="protein sequence ID" value="CDH03754.1"/>
    <property type="molecule type" value="Genomic_DNA"/>
</dbReference>
<gene>
    <name evidence="2" type="ORF">XBFM1_840003</name>
</gene>
<keyword evidence="1" id="KW-1133">Transmembrane helix</keyword>
<evidence type="ECO:0000313" key="2">
    <source>
        <dbReference type="EMBL" id="CDH03754.1"/>
    </source>
</evidence>